<dbReference type="InterPro" id="IPR001789">
    <property type="entry name" value="Sig_transdc_resp-reg_receiver"/>
</dbReference>
<reference evidence="4 5" key="1">
    <citation type="journal article" date="2016" name="Nat. Commun.">
        <title>Thousands of microbial genomes shed light on interconnected biogeochemical processes in an aquifer system.</title>
        <authorList>
            <person name="Anantharaman K."/>
            <person name="Brown C.T."/>
            <person name="Hug L.A."/>
            <person name="Sharon I."/>
            <person name="Castelle C.J."/>
            <person name="Probst A.J."/>
            <person name="Thomas B.C."/>
            <person name="Singh A."/>
            <person name="Wilkins M.J."/>
            <person name="Karaoz U."/>
            <person name="Brodie E.L."/>
            <person name="Williams K.H."/>
            <person name="Hubbard S.S."/>
            <person name="Banfield J.F."/>
        </authorList>
    </citation>
    <scope>NUCLEOTIDE SEQUENCE [LARGE SCALE GENOMIC DNA]</scope>
</reference>
<keyword evidence="1 2" id="KW-0597">Phosphoprotein</keyword>
<organism evidence="4 5">
    <name type="scientific">Candidatus Schekmanbacteria bacterium RBG_13_48_7</name>
    <dbReference type="NCBI Taxonomy" id="1817878"/>
    <lineage>
        <taxon>Bacteria</taxon>
        <taxon>Candidatus Schekmaniibacteriota</taxon>
    </lineage>
</organism>
<evidence type="ECO:0000313" key="5">
    <source>
        <dbReference type="Proteomes" id="UP000179266"/>
    </source>
</evidence>
<dbReference type="Pfam" id="PF00072">
    <property type="entry name" value="Response_reg"/>
    <property type="match status" value="1"/>
</dbReference>
<dbReference type="InterPro" id="IPR011006">
    <property type="entry name" value="CheY-like_superfamily"/>
</dbReference>
<dbReference type="PROSITE" id="PS50110">
    <property type="entry name" value="RESPONSE_REGULATORY"/>
    <property type="match status" value="1"/>
</dbReference>
<dbReference type="PANTHER" id="PTHR44591">
    <property type="entry name" value="STRESS RESPONSE REGULATOR PROTEIN 1"/>
    <property type="match status" value="1"/>
</dbReference>
<proteinExistence type="predicted"/>
<evidence type="ECO:0000256" key="1">
    <source>
        <dbReference type="ARBA" id="ARBA00022553"/>
    </source>
</evidence>
<dbReference type="InterPro" id="IPR050595">
    <property type="entry name" value="Bact_response_regulator"/>
</dbReference>
<protein>
    <recommendedName>
        <fullName evidence="3">Response regulatory domain-containing protein</fullName>
    </recommendedName>
</protein>
<feature type="domain" description="Response regulatory" evidence="3">
    <location>
        <begin position="56"/>
        <end position="183"/>
    </location>
</feature>
<accession>A0A1F7RYC6</accession>
<dbReference type="AlphaFoldDB" id="A0A1F7RYC6"/>
<dbReference type="PANTHER" id="PTHR44591:SF3">
    <property type="entry name" value="RESPONSE REGULATORY DOMAIN-CONTAINING PROTEIN"/>
    <property type="match status" value="1"/>
</dbReference>
<evidence type="ECO:0000259" key="3">
    <source>
        <dbReference type="PROSITE" id="PS50110"/>
    </source>
</evidence>
<evidence type="ECO:0000256" key="2">
    <source>
        <dbReference type="PROSITE-ProRule" id="PRU00169"/>
    </source>
</evidence>
<dbReference type="GO" id="GO:0000160">
    <property type="term" value="P:phosphorelay signal transduction system"/>
    <property type="evidence" value="ECO:0007669"/>
    <property type="project" value="InterPro"/>
</dbReference>
<evidence type="ECO:0000313" key="4">
    <source>
        <dbReference type="EMBL" id="OGL46553.1"/>
    </source>
</evidence>
<gene>
    <name evidence="4" type="ORF">A2161_22310</name>
</gene>
<dbReference type="Proteomes" id="UP000179266">
    <property type="component" value="Unassembled WGS sequence"/>
</dbReference>
<dbReference type="CDD" id="cd00156">
    <property type="entry name" value="REC"/>
    <property type="match status" value="1"/>
</dbReference>
<dbReference type="SMART" id="SM00448">
    <property type="entry name" value="REC"/>
    <property type="match status" value="1"/>
</dbReference>
<dbReference type="EMBL" id="MGDD01000123">
    <property type="protein sequence ID" value="OGL46553.1"/>
    <property type="molecule type" value="Genomic_DNA"/>
</dbReference>
<feature type="modified residue" description="4-aspartylphosphate" evidence="2">
    <location>
        <position position="112"/>
    </location>
</feature>
<sequence>MADNELMRSYCPGCGEEVDVFVMTTEGVDGVEERRCIHCGLTLERSKEKSVKGISKIISADDSKIIQNILSELLVEERVAQSVEMCNNGMEFLSSITKHFRNNIPINMVILDVNMPILNGISAAIALRAIEKGFGFKPLPIIFFTVKKCDETFQKVLKFCHPSKYLNKGVSSSPAEIVRRVSEVAHQLLKGK</sequence>
<comment type="caution">
    <text evidence="4">The sequence shown here is derived from an EMBL/GenBank/DDBJ whole genome shotgun (WGS) entry which is preliminary data.</text>
</comment>
<dbReference type="SUPFAM" id="SSF52172">
    <property type="entry name" value="CheY-like"/>
    <property type="match status" value="1"/>
</dbReference>
<name>A0A1F7RYC6_9BACT</name>
<dbReference type="Gene3D" id="3.40.50.2300">
    <property type="match status" value="1"/>
</dbReference>